<reference evidence="2 3" key="1">
    <citation type="submission" date="2017-05" db="EMBL/GenBank/DDBJ databases">
        <title>The Genome Sequence of Enterococcus faecium 7H8_DIV0219.</title>
        <authorList>
            <consortium name="The Broad Institute Genomics Platform"/>
            <consortium name="The Broad Institute Genomic Center for Infectious Diseases"/>
            <person name="Earl A."/>
            <person name="Manson A."/>
            <person name="Schwartman J."/>
            <person name="Gilmore M."/>
            <person name="Abouelleil A."/>
            <person name="Cao P."/>
            <person name="Chapman S."/>
            <person name="Cusick C."/>
            <person name="Shea T."/>
            <person name="Young S."/>
            <person name="Neafsey D."/>
            <person name="Nusbaum C."/>
            <person name="Birren B."/>
        </authorList>
    </citation>
    <scope>NUCLEOTIDE SEQUENCE [LARGE SCALE GENOMIC DNA]</scope>
    <source>
        <strain evidence="2 3">7H8_DIV0219</strain>
    </source>
</reference>
<gene>
    <name evidence="2" type="ORF">A5810_002357</name>
</gene>
<dbReference type="SMART" id="SM00942">
    <property type="entry name" value="PriCT_1"/>
    <property type="match status" value="1"/>
</dbReference>
<evidence type="ECO:0000313" key="2">
    <source>
        <dbReference type="EMBL" id="OTN92899.1"/>
    </source>
</evidence>
<proteinExistence type="predicted"/>
<dbReference type="RefSeq" id="WP_086323646.1">
    <property type="nucleotide sequence ID" value="NZ_NGKW01000005.1"/>
</dbReference>
<evidence type="ECO:0000259" key="1">
    <source>
        <dbReference type="SMART" id="SM00942"/>
    </source>
</evidence>
<feature type="domain" description="Primase C-terminal 1" evidence="1">
    <location>
        <begin position="254"/>
        <end position="319"/>
    </location>
</feature>
<dbReference type="Proteomes" id="UP000194885">
    <property type="component" value="Unassembled WGS sequence"/>
</dbReference>
<protein>
    <recommendedName>
        <fullName evidence="1">Primase C-terminal 1 domain-containing protein</fullName>
    </recommendedName>
</protein>
<sequence length="493" mass="57799">MYANLLKDGLRTYKYKNSLLKPIGYVEKEKKGSIFIYYSKASLSVSRGIVITSLEAIEEQADTITHWTPNVYRYGEYTDTRRLVVKGHFEKNLRQINMFVVDIDSKENHQGEIILACIDQLGFMPTLILESDFGYQVYFVLNAPAYVTSKSNFKVIEVAKQISMTIRSQLAKQLVGVDIGCNHFGIARFPNKRNIVYYESENQYSFSDWLNWSMKIASDQQIIIERKAKLVVFPEKKVYRQVDEPWFDLLLRKGNIIGGEGRLGRNNVIFTLSLAYFSSGYSQETCAYNLFEFNERLKEPLTEKEVETIVKSAYSNHYQAANRAFILELCQEWIDPDIQENDLFIQRRGWWKFKKPREQRKYNHQQEWKRDLLDYLNQVEANDLAYITCTKKELQAKIGIPIRSLDRLLKELSNERQIFYRSKRGKGGGIILMSIRAFLRQCLRGTREKQQAFLARLKRLFFLTNNELEMTVAPFLETYHRSEQLELFEANTG</sequence>
<dbReference type="Pfam" id="PF08708">
    <property type="entry name" value="PriCT_1"/>
    <property type="match status" value="1"/>
</dbReference>
<accession>A0A242BC47</accession>
<evidence type="ECO:0000313" key="3">
    <source>
        <dbReference type="Proteomes" id="UP000194885"/>
    </source>
</evidence>
<dbReference type="InterPro" id="IPR014820">
    <property type="entry name" value="PriCT_1"/>
</dbReference>
<dbReference type="EMBL" id="NGKW01000005">
    <property type="protein sequence ID" value="OTN92899.1"/>
    <property type="molecule type" value="Genomic_DNA"/>
</dbReference>
<name>A0A242BC47_ENTFC</name>
<dbReference type="AlphaFoldDB" id="A0A242BC47"/>
<comment type="caution">
    <text evidence="2">The sequence shown here is derived from an EMBL/GenBank/DDBJ whole genome shotgun (WGS) entry which is preliminary data.</text>
</comment>
<organism evidence="2 3">
    <name type="scientific">Enterococcus faecium</name>
    <name type="common">Streptococcus faecium</name>
    <dbReference type="NCBI Taxonomy" id="1352"/>
    <lineage>
        <taxon>Bacteria</taxon>
        <taxon>Bacillati</taxon>
        <taxon>Bacillota</taxon>
        <taxon>Bacilli</taxon>
        <taxon>Lactobacillales</taxon>
        <taxon>Enterococcaceae</taxon>
        <taxon>Enterococcus</taxon>
    </lineage>
</organism>